<dbReference type="AlphaFoldDB" id="A0A6A5X9U0"/>
<evidence type="ECO:0000313" key="2">
    <source>
        <dbReference type="Proteomes" id="UP000799778"/>
    </source>
</evidence>
<dbReference type="Proteomes" id="UP000799778">
    <property type="component" value="Unassembled WGS sequence"/>
</dbReference>
<proteinExistence type="predicted"/>
<evidence type="ECO:0000313" key="1">
    <source>
        <dbReference type="EMBL" id="KAF2009703.1"/>
    </source>
</evidence>
<gene>
    <name evidence="1" type="ORF">BU24DRAFT_428593</name>
</gene>
<organism evidence="1 2">
    <name type="scientific">Aaosphaeria arxii CBS 175.79</name>
    <dbReference type="NCBI Taxonomy" id="1450172"/>
    <lineage>
        <taxon>Eukaryota</taxon>
        <taxon>Fungi</taxon>
        <taxon>Dikarya</taxon>
        <taxon>Ascomycota</taxon>
        <taxon>Pezizomycotina</taxon>
        <taxon>Dothideomycetes</taxon>
        <taxon>Pleosporomycetidae</taxon>
        <taxon>Pleosporales</taxon>
        <taxon>Pleosporales incertae sedis</taxon>
        <taxon>Aaosphaeria</taxon>
    </lineage>
</organism>
<dbReference type="GeneID" id="54286911"/>
<accession>A0A6A5X9U0</accession>
<dbReference type="RefSeq" id="XP_033378042.1">
    <property type="nucleotide sequence ID" value="XM_033529514.1"/>
</dbReference>
<sequence length="154" mass="17538">MLHERRQKREFLLATWTVKYVILFRTVVNIDASQHGGPKRRIAILVPVPGQRYPSVELQHSPVGATSGVDVEDYMRECFEALATGWTIFFAGEMDLIVICEIRWGIEMFVAHFTHVVLFHVVIEFLVVKPDQTLSVVALTAYISTVIRGPIKRT</sequence>
<keyword evidence="2" id="KW-1185">Reference proteome</keyword>
<protein>
    <submittedName>
        <fullName evidence="1">Uncharacterized protein</fullName>
    </submittedName>
</protein>
<dbReference type="EMBL" id="ML978078">
    <property type="protein sequence ID" value="KAF2009703.1"/>
    <property type="molecule type" value="Genomic_DNA"/>
</dbReference>
<reference evidence="1" key="1">
    <citation type="journal article" date="2020" name="Stud. Mycol.">
        <title>101 Dothideomycetes genomes: a test case for predicting lifestyles and emergence of pathogens.</title>
        <authorList>
            <person name="Haridas S."/>
            <person name="Albert R."/>
            <person name="Binder M."/>
            <person name="Bloem J."/>
            <person name="Labutti K."/>
            <person name="Salamov A."/>
            <person name="Andreopoulos B."/>
            <person name="Baker S."/>
            <person name="Barry K."/>
            <person name="Bills G."/>
            <person name="Bluhm B."/>
            <person name="Cannon C."/>
            <person name="Castanera R."/>
            <person name="Culley D."/>
            <person name="Daum C."/>
            <person name="Ezra D."/>
            <person name="Gonzalez J."/>
            <person name="Henrissat B."/>
            <person name="Kuo A."/>
            <person name="Liang C."/>
            <person name="Lipzen A."/>
            <person name="Lutzoni F."/>
            <person name="Magnuson J."/>
            <person name="Mondo S."/>
            <person name="Nolan M."/>
            <person name="Ohm R."/>
            <person name="Pangilinan J."/>
            <person name="Park H.-J."/>
            <person name="Ramirez L."/>
            <person name="Alfaro M."/>
            <person name="Sun H."/>
            <person name="Tritt A."/>
            <person name="Yoshinaga Y."/>
            <person name="Zwiers L.-H."/>
            <person name="Turgeon B."/>
            <person name="Goodwin S."/>
            <person name="Spatafora J."/>
            <person name="Crous P."/>
            <person name="Grigoriev I."/>
        </authorList>
    </citation>
    <scope>NUCLEOTIDE SEQUENCE</scope>
    <source>
        <strain evidence="1">CBS 175.79</strain>
    </source>
</reference>
<name>A0A6A5X9U0_9PLEO</name>